<proteinExistence type="predicted"/>
<protein>
    <submittedName>
        <fullName evidence="1">Uncharacterized protein</fullName>
    </submittedName>
</protein>
<accession>A0A2H0V7Q6</accession>
<name>A0A2H0V7Q6_9BACT</name>
<evidence type="ECO:0000313" key="1">
    <source>
        <dbReference type="EMBL" id="PIR94419.1"/>
    </source>
</evidence>
<organism evidence="1 2">
    <name type="scientific">Candidatus Falkowbacteria bacterium CG10_big_fil_rev_8_21_14_0_10_39_11</name>
    <dbReference type="NCBI Taxonomy" id="1974565"/>
    <lineage>
        <taxon>Bacteria</taxon>
        <taxon>Candidatus Falkowiibacteriota</taxon>
    </lineage>
</organism>
<dbReference type="Proteomes" id="UP000229901">
    <property type="component" value="Unassembled WGS sequence"/>
</dbReference>
<gene>
    <name evidence="1" type="ORF">COT97_01395</name>
</gene>
<comment type="caution">
    <text evidence="1">The sequence shown here is derived from an EMBL/GenBank/DDBJ whole genome shotgun (WGS) entry which is preliminary data.</text>
</comment>
<reference evidence="2" key="1">
    <citation type="submission" date="2017-09" db="EMBL/GenBank/DDBJ databases">
        <title>Depth-based differentiation of microbial function through sediment-hosted aquifers and enrichment of novel symbionts in the deep terrestrial subsurface.</title>
        <authorList>
            <person name="Probst A.J."/>
            <person name="Ladd B."/>
            <person name="Jarett J.K."/>
            <person name="Geller-Mcgrath D.E."/>
            <person name="Sieber C.M.K."/>
            <person name="Emerson J.B."/>
            <person name="Anantharaman K."/>
            <person name="Thomas B.C."/>
            <person name="Malmstrom R."/>
            <person name="Stieglmeier M."/>
            <person name="Klingl A."/>
            <person name="Woyke T."/>
            <person name="Ryan C.M."/>
            <person name="Banfield J.F."/>
        </authorList>
    </citation>
    <scope>NUCLEOTIDE SEQUENCE [LARGE SCALE GENOMIC DNA]</scope>
</reference>
<sequence length="70" mass="8139">MTREVTSSKCAFCHKELKPSMVYICMDDRCISKYLIKKYESFGAEDTTPYSLILITAPERLSRLQKQEVL</sequence>
<dbReference type="AlphaFoldDB" id="A0A2H0V7Q6"/>
<dbReference type="EMBL" id="PFAP01000006">
    <property type="protein sequence ID" value="PIR94419.1"/>
    <property type="molecule type" value="Genomic_DNA"/>
</dbReference>
<evidence type="ECO:0000313" key="2">
    <source>
        <dbReference type="Proteomes" id="UP000229901"/>
    </source>
</evidence>